<dbReference type="Gene3D" id="3.40.50.300">
    <property type="entry name" value="P-loop containing nucleotide triphosphate hydrolases"/>
    <property type="match status" value="1"/>
</dbReference>
<dbReference type="InterPro" id="IPR041685">
    <property type="entry name" value="AAA_GajA/Old/RecF-like"/>
</dbReference>
<reference evidence="3 4" key="1">
    <citation type="submission" date="2023-03" db="EMBL/GenBank/DDBJ databases">
        <title>Bacillus Genome Sequencing.</title>
        <authorList>
            <person name="Dunlap C."/>
        </authorList>
    </citation>
    <scope>NUCLEOTIDE SEQUENCE [LARGE SCALE GENOMIC DNA]</scope>
    <source>
        <strain evidence="3 4">NRS-1717</strain>
    </source>
</reference>
<gene>
    <name evidence="3" type="ORF">P9271_01620</name>
</gene>
<dbReference type="Proteomes" id="UP001342826">
    <property type="component" value="Unassembled WGS sequence"/>
</dbReference>
<dbReference type="EMBL" id="JARTFS010000001">
    <property type="protein sequence ID" value="MED4400056.1"/>
    <property type="molecule type" value="Genomic_DNA"/>
</dbReference>
<sequence length="636" mass="73457">MSKFINSITFKNYRGFKEECCLQLADNQNMTILVGPNNSGKSLITRAFSIFKEDLIEKRGNVFEVSHFQDSDFHNLDIRSPIILKFNINTKIFEGRQEPELVKLLRIPDVFLCFDIRKINGRFISCVFICDENHSTHSFDEVRGVFSFNPSNILSGKLDMNQDESEYLCRQIYFEIQSSILAFDAIRSFDRSVSSFYKNGSELISWLHEQRSQAEIMTCRRQVRAWLKNVFNLDEPSTVTADSEKKQLIFTFNDIQFSSDEIGTGYTMLYILLMEIVRNKKQIIIIDEIESHLQPGLVRLLMHLIREHGDTQYIIATHSSSVLESASGEDILYRFNKEGDICCFENFFRNSEGLGKFREVCNELGVIPGDALLSNSVIWVEGPSEMFWIRAWLKVYLPMYKREKSIECNLIEGLHFSILMTGGSNIAHYGFEEGEVSIELIEEDEVLKVLRINPNPFVIIDSDNIGADTAKFQRMLRIASELNEINKLNPKFRDQCLDEIKATSLQQITNLWVLKGRELENYAHPQLLKEFYTERSHHPSSKIKGVLECTNWDVYSSTHGVGYLLEEQGITGVSKASGTIVHKNDFARFVFRRINSHHFELNPKDIENPNLNMINELKTNLDKLISYLLRINNLTN</sequence>
<dbReference type="InterPro" id="IPR003959">
    <property type="entry name" value="ATPase_AAA_core"/>
</dbReference>
<evidence type="ECO:0000313" key="4">
    <source>
        <dbReference type="Proteomes" id="UP001342826"/>
    </source>
</evidence>
<evidence type="ECO:0000259" key="2">
    <source>
        <dbReference type="Pfam" id="PF13304"/>
    </source>
</evidence>
<dbReference type="Pfam" id="PF13175">
    <property type="entry name" value="AAA_15"/>
    <property type="match status" value="1"/>
</dbReference>
<feature type="domain" description="Endonuclease GajA/Old nuclease/RecF-like AAA" evidence="1">
    <location>
        <begin position="5"/>
        <end position="88"/>
    </location>
</feature>
<proteinExistence type="predicted"/>
<dbReference type="InterPro" id="IPR027417">
    <property type="entry name" value="P-loop_NTPase"/>
</dbReference>
<accession>A0ABU6NSD3</accession>
<organism evidence="3 4">
    <name type="scientific">Metabacillus fastidiosus</name>
    <dbReference type="NCBI Taxonomy" id="1458"/>
    <lineage>
        <taxon>Bacteria</taxon>
        <taxon>Bacillati</taxon>
        <taxon>Bacillota</taxon>
        <taxon>Bacilli</taxon>
        <taxon>Bacillales</taxon>
        <taxon>Bacillaceae</taxon>
        <taxon>Metabacillus</taxon>
    </lineage>
</organism>
<evidence type="ECO:0000259" key="1">
    <source>
        <dbReference type="Pfam" id="PF13175"/>
    </source>
</evidence>
<dbReference type="Pfam" id="PF13304">
    <property type="entry name" value="AAA_21"/>
    <property type="match status" value="1"/>
</dbReference>
<name>A0ABU6NSD3_9BACI</name>
<evidence type="ECO:0000313" key="3">
    <source>
        <dbReference type="EMBL" id="MED4400056.1"/>
    </source>
</evidence>
<dbReference type="InterPro" id="IPR051396">
    <property type="entry name" value="Bact_Antivir_Def_Nuclease"/>
</dbReference>
<feature type="domain" description="ATPase AAA-type core" evidence="2">
    <location>
        <begin position="272"/>
        <end position="323"/>
    </location>
</feature>
<dbReference type="RefSeq" id="WP_429994965.1">
    <property type="nucleotide sequence ID" value="NZ_JBCNDC010000019.1"/>
</dbReference>
<protein>
    <submittedName>
        <fullName evidence="3">AAA family ATPase</fullName>
    </submittedName>
</protein>
<dbReference type="SUPFAM" id="SSF52540">
    <property type="entry name" value="P-loop containing nucleoside triphosphate hydrolases"/>
    <property type="match status" value="1"/>
</dbReference>
<comment type="caution">
    <text evidence="3">The sequence shown here is derived from an EMBL/GenBank/DDBJ whole genome shotgun (WGS) entry which is preliminary data.</text>
</comment>
<dbReference type="PANTHER" id="PTHR43581:SF4">
    <property type="entry name" value="ATP_GTP PHOSPHATASE"/>
    <property type="match status" value="1"/>
</dbReference>
<dbReference type="PANTHER" id="PTHR43581">
    <property type="entry name" value="ATP/GTP PHOSPHATASE"/>
    <property type="match status" value="1"/>
</dbReference>
<keyword evidence="4" id="KW-1185">Reference proteome</keyword>